<organism evidence="5 6">
    <name type="scientific">Staphylothermus marinus (strain ATCC 43588 / DSM 3639 / JCM 9404 / F1)</name>
    <dbReference type="NCBI Taxonomy" id="399550"/>
    <lineage>
        <taxon>Archaea</taxon>
        <taxon>Thermoproteota</taxon>
        <taxon>Thermoprotei</taxon>
        <taxon>Desulfurococcales</taxon>
        <taxon>Desulfurococcaceae</taxon>
        <taxon>Staphylothermus</taxon>
    </lineage>
</organism>
<dbReference type="GO" id="GO:0110001">
    <property type="term" value="C:toxin-antitoxin complex"/>
    <property type="evidence" value="ECO:0007669"/>
    <property type="project" value="InterPro"/>
</dbReference>
<dbReference type="HOGENOM" id="CLU_142825_1_0_2"/>
<keyword evidence="6" id="KW-1185">Reference proteome</keyword>
<dbReference type="GO" id="GO:0004540">
    <property type="term" value="F:RNA nuclease activity"/>
    <property type="evidence" value="ECO:0007669"/>
    <property type="project" value="InterPro"/>
</dbReference>
<evidence type="ECO:0008006" key="7">
    <source>
        <dbReference type="Google" id="ProtNLM"/>
    </source>
</evidence>
<dbReference type="KEGG" id="smr:Smar_1558"/>
<dbReference type="PANTHER" id="PTHR33397">
    <property type="entry name" value="UPF0331 PROTEIN YUTE"/>
    <property type="match status" value="1"/>
</dbReference>
<evidence type="ECO:0000256" key="4">
    <source>
        <dbReference type="ARBA" id="ARBA00024207"/>
    </source>
</evidence>
<evidence type="ECO:0000313" key="5">
    <source>
        <dbReference type="EMBL" id="ABN70644.1"/>
    </source>
</evidence>
<accession>A3DPT4</accession>
<gene>
    <name evidence="5" type="ordered locus">Smar_1558</name>
</gene>
<dbReference type="Proteomes" id="UP000000254">
    <property type="component" value="Chromosome"/>
</dbReference>
<sequence length="141" mass="16060">MRPGISRRVDRVLKAIQRLDKLASMGIEEIYSKDLLPILEREVEVIIQGLLDIGGYIISVKGWDPPSTYGEIGSILAKHGVLNEEEGRILKSLAGLRNIIVHVYADIDYEQLFKHAYRLRFNARTILSKITSYIRREGIDP</sequence>
<dbReference type="RefSeq" id="WP_011839838.1">
    <property type="nucleotide sequence ID" value="NC_009033.1"/>
</dbReference>
<reference evidence="6" key="1">
    <citation type="journal article" date="2009" name="BMC Genomics">
        <title>The complete genome sequence of Staphylothermus marinus reveals differences in sulfur metabolism among heterotrophic Crenarchaeota.</title>
        <authorList>
            <person name="Anderson I.J."/>
            <person name="Dharmarajan L."/>
            <person name="Rodriguez J."/>
            <person name="Hooper S."/>
            <person name="Porat I."/>
            <person name="Ulrich L.E."/>
            <person name="Elkins J.G."/>
            <person name="Mavromatis K."/>
            <person name="Sun H."/>
            <person name="Land M."/>
            <person name="Lapidus A."/>
            <person name="Lucas S."/>
            <person name="Barry K."/>
            <person name="Huber H."/>
            <person name="Zhulin I.B."/>
            <person name="Whitman W.B."/>
            <person name="Mukhopadhyay B."/>
            <person name="Woese C."/>
            <person name="Bristow J."/>
            <person name="Kyrpides N."/>
        </authorList>
    </citation>
    <scope>NUCLEOTIDE SEQUENCE [LARGE SCALE GENOMIC DNA]</scope>
    <source>
        <strain evidence="6">ATCC 43588 / DSM 3639 / JCM 9404 / F1</strain>
    </source>
</reference>
<evidence type="ECO:0000256" key="3">
    <source>
        <dbReference type="ARBA" id="ARBA00022801"/>
    </source>
</evidence>
<dbReference type="InterPro" id="IPR037038">
    <property type="entry name" value="HepT-like_sf"/>
</dbReference>
<dbReference type="Gene3D" id="1.20.120.580">
    <property type="entry name" value="bsu32300-like"/>
    <property type="match status" value="1"/>
</dbReference>
<keyword evidence="2" id="KW-0540">Nuclease</keyword>
<dbReference type="GO" id="GO:0016787">
    <property type="term" value="F:hydrolase activity"/>
    <property type="evidence" value="ECO:0007669"/>
    <property type="project" value="UniProtKB-KW"/>
</dbReference>
<proteinExistence type="inferred from homology"/>
<reference evidence="5 6" key="2">
    <citation type="journal article" date="2009" name="Stand. Genomic Sci.">
        <title>Complete genome sequence of Staphylothermus marinus Stetter and Fiala 1986 type strain F1.</title>
        <authorList>
            <person name="Anderson I.J."/>
            <person name="Sun H."/>
            <person name="Lapidus A."/>
            <person name="Copeland A."/>
            <person name="Glavina Del Rio T."/>
            <person name="Tice H."/>
            <person name="Dalin E."/>
            <person name="Lucas S."/>
            <person name="Barry K."/>
            <person name="Land M."/>
            <person name="Richardson P."/>
            <person name="Huber H."/>
            <person name="Kyrpides N.C."/>
        </authorList>
    </citation>
    <scope>NUCLEOTIDE SEQUENCE [LARGE SCALE GENOMIC DNA]</scope>
    <source>
        <strain evidence="6">ATCC 43588 / DSM 3639 / JCM 9404 / F1</strain>
    </source>
</reference>
<keyword evidence="1" id="KW-1277">Toxin-antitoxin system</keyword>
<dbReference type="NCBIfam" id="NF047751">
    <property type="entry name" value="HepT_toxin"/>
    <property type="match status" value="1"/>
</dbReference>
<dbReference type="GeneID" id="4907841"/>
<dbReference type="PANTHER" id="PTHR33397:SF5">
    <property type="entry name" value="RNASE YUTE-RELATED"/>
    <property type="match status" value="1"/>
</dbReference>
<evidence type="ECO:0000256" key="2">
    <source>
        <dbReference type="ARBA" id="ARBA00022722"/>
    </source>
</evidence>
<dbReference type="AlphaFoldDB" id="A3DPT4"/>
<dbReference type="eggNOG" id="arCOG02108">
    <property type="taxonomic scope" value="Archaea"/>
</dbReference>
<dbReference type="Pfam" id="PF01934">
    <property type="entry name" value="HepT-like"/>
    <property type="match status" value="1"/>
</dbReference>
<evidence type="ECO:0000256" key="1">
    <source>
        <dbReference type="ARBA" id="ARBA00022649"/>
    </source>
</evidence>
<evidence type="ECO:0000313" key="6">
    <source>
        <dbReference type="Proteomes" id="UP000000254"/>
    </source>
</evidence>
<keyword evidence="3" id="KW-0378">Hydrolase</keyword>
<dbReference type="InterPro" id="IPR008201">
    <property type="entry name" value="HepT-like"/>
</dbReference>
<protein>
    <recommendedName>
        <fullName evidence="7">DUF86 domain-containing protein</fullName>
    </recommendedName>
</protein>
<name>A3DPT4_STAMF</name>
<comment type="similarity">
    <text evidence="4">Belongs to the HepT RNase toxin family.</text>
</comment>
<dbReference type="STRING" id="399550.Smar_1558"/>
<dbReference type="InterPro" id="IPR052379">
    <property type="entry name" value="Type_VII_TA_RNase"/>
</dbReference>
<dbReference type="OrthoDB" id="28888at2157"/>
<dbReference type="EMBL" id="CP000575">
    <property type="protein sequence ID" value="ABN70644.1"/>
    <property type="molecule type" value="Genomic_DNA"/>
</dbReference>